<evidence type="ECO:0000313" key="2">
    <source>
        <dbReference type="Proteomes" id="UP000548978"/>
    </source>
</evidence>
<keyword evidence="2" id="KW-1185">Reference proteome</keyword>
<dbReference type="InterPro" id="IPR008863">
    <property type="entry name" value="Toxic_anion-R_TelA"/>
</dbReference>
<comment type="caution">
    <text evidence="1">The sequence shown here is derived from an EMBL/GenBank/DDBJ whole genome shotgun (WGS) entry which is preliminary data.</text>
</comment>
<gene>
    <name evidence="1" type="ORF">FHS65_001920</name>
</gene>
<dbReference type="EMBL" id="JACIJB010000008">
    <property type="protein sequence ID" value="MBB5661161.1"/>
    <property type="molecule type" value="Genomic_DNA"/>
</dbReference>
<reference evidence="1 2" key="1">
    <citation type="submission" date="2020-08" db="EMBL/GenBank/DDBJ databases">
        <title>Genomic Encyclopedia of Type Strains, Phase IV (KMG-IV): sequencing the most valuable type-strain genomes for metagenomic binning, comparative biology and taxonomic classification.</title>
        <authorList>
            <person name="Goeker M."/>
        </authorList>
    </citation>
    <scope>NUCLEOTIDE SEQUENCE [LARGE SCALE GENOMIC DNA]</scope>
    <source>
        <strain evidence="1 2">DSM 24448</strain>
    </source>
</reference>
<dbReference type="AlphaFoldDB" id="A0A7W9E7N2"/>
<proteinExistence type="predicted"/>
<dbReference type="RefSeq" id="WP_164462031.1">
    <property type="nucleotide sequence ID" value="NZ_JACIJB010000008.1"/>
</dbReference>
<protein>
    <submittedName>
        <fullName evidence="1">Uncharacterized protein</fullName>
    </submittedName>
</protein>
<dbReference type="Pfam" id="PF05816">
    <property type="entry name" value="TelA"/>
    <property type="match status" value="1"/>
</dbReference>
<sequence length="284" mass="31024">MADGSGRFFGIPEPDPDRVQAMQAEVQADAAAYGERSRQSVRDCLDRVLAEARTGDLTEASARIDHLIACIEGLRPRELEPRRGLAGLFDSRNGRLKRFRASFQATGRTVKDTLAEIEERLKGVETRGASLNGALDALRDGVREIHGHVRVGRAALSPPPVAAEGEDTPADPHQPLRARIDDLDGHRASGVAALPCARAIQNADAWAAASIRRAAPALNAWQEDWTARLGLDRKRPRKVRPDVAELDALRDRLLATLTRIKGDVAQAQDRRKAQVARLESLRNG</sequence>
<dbReference type="Proteomes" id="UP000548978">
    <property type="component" value="Unassembled WGS sequence"/>
</dbReference>
<evidence type="ECO:0000313" key="1">
    <source>
        <dbReference type="EMBL" id="MBB5661161.1"/>
    </source>
</evidence>
<organism evidence="1 2">
    <name type="scientific">Brevundimonas halotolerans</name>
    <dbReference type="NCBI Taxonomy" id="69670"/>
    <lineage>
        <taxon>Bacteria</taxon>
        <taxon>Pseudomonadati</taxon>
        <taxon>Pseudomonadota</taxon>
        <taxon>Alphaproteobacteria</taxon>
        <taxon>Caulobacterales</taxon>
        <taxon>Caulobacteraceae</taxon>
        <taxon>Brevundimonas</taxon>
    </lineage>
</organism>
<name>A0A7W9E7N2_9CAUL</name>
<accession>A0A7W9E7N2</accession>